<dbReference type="InterPro" id="IPR000160">
    <property type="entry name" value="GGDEF_dom"/>
</dbReference>
<accession>A0ABT5MDQ1</accession>
<dbReference type="Proteomes" id="UP001528672">
    <property type="component" value="Unassembled WGS sequence"/>
</dbReference>
<evidence type="ECO:0000256" key="1">
    <source>
        <dbReference type="SAM" id="Phobius"/>
    </source>
</evidence>
<dbReference type="PROSITE" id="PS50887">
    <property type="entry name" value="GGDEF"/>
    <property type="match status" value="1"/>
</dbReference>
<feature type="transmembrane region" description="Helical" evidence="1">
    <location>
        <begin position="183"/>
        <end position="207"/>
    </location>
</feature>
<comment type="caution">
    <text evidence="3">The sequence shown here is derived from an EMBL/GenBank/DDBJ whole genome shotgun (WGS) entry which is preliminary data.</text>
</comment>
<dbReference type="PANTHER" id="PTHR33121">
    <property type="entry name" value="CYCLIC DI-GMP PHOSPHODIESTERASE PDEF"/>
    <property type="match status" value="1"/>
</dbReference>
<dbReference type="Gene3D" id="3.30.70.270">
    <property type="match status" value="1"/>
</dbReference>
<feature type="transmembrane region" description="Helical" evidence="1">
    <location>
        <begin position="69"/>
        <end position="91"/>
    </location>
</feature>
<keyword evidence="1" id="KW-1133">Transmembrane helix</keyword>
<feature type="domain" description="GGDEF" evidence="2">
    <location>
        <begin position="253"/>
        <end position="387"/>
    </location>
</feature>
<evidence type="ECO:0000313" key="4">
    <source>
        <dbReference type="Proteomes" id="UP001528672"/>
    </source>
</evidence>
<dbReference type="PANTHER" id="PTHR33121:SF70">
    <property type="entry name" value="SIGNALING PROTEIN YKOW"/>
    <property type="match status" value="1"/>
</dbReference>
<feature type="transmembrane region" description="Helical" evidence="1">
    <location>
        <begin position="37"/>
        <end position="57"/>
    </location>
</feature>
<dbReference type="EMBL" id="JAQSIO010000003">
    <property type="protein sequence ID" value="MDD0814713.1"/>
    <property type="molecule type" value="Genomic_DNA"/>
</dbReference>
<organism evidence="3 4">
    <name type="scientific">Curvibacter microcysteis</name>
    <dbReference type="NCBI Taxonomy" id="3026419"/>
    <lineage>
        <taxon>Bacteria</taxon>
        <taxon>Pseudomonadati</taxon>
        <taxon>Pseudomonadota</taxon>
        <taxon>Betaproteobacteria</taxon>
        <taxon>Burkholderiales</taxon>
        <taxon>Comamonadaceae</taxon>
        <taxon>Curvibacter</taxon>
    </lineage>
</organism>
<dbReference type="SUPFAM" id="SSF55073">
    <property type="entry name" value="Nucleotide cyclase"/>
    <property type="match status" value="1"/>
</dbReference>
<dbReference type="SMART" id="SM00267">
    <property type="entry name" value="GGDEF"/>
    <property type="match status" value="1"/>
</dbReference>
<dbReference type="NCBIfam" id="TIGR00254">
    <property type="entry name" value="GGDEF"/>
    <property type="match status" value="1"/>
</dbReference>
<feature type="transmembrane region" description="Helical" evidence="1">
    <location>
        <begin position="128"/>
        <end position="145"/>
    </location>
</feature>
<dbReference type="Pfam" id="PF00990">
    <property type="entry name" value="GGDEF"/>
    <property type="match status" value="1"/>
</dbReference>
<evidence type="ECO:0000313" key="3">
    <source>
        <dbReference type="EMBL" id="MDD0814713.1"/>
    </source>
</evidence>
<dbReference type="InterPro" id="IPR050706">
    <property type="entry name" value="Cyclic-di-GMP_PDE-like"/>
</dbReference>
<keyword evidence="1" id="KW-0812">Transmembrane</keyword>
<dbReference type="InterPro" id="IPR043128">
    <property type="entry name" value="Rev_trsase/Diguanyl_cyclase"/>
</dbReference>
<keyword evidence="1" id="KW-0472">Membrane</keyword>
<name>A0ABT5MDQ1_9BURK</name>
<feature type="transmembrane region" description="Helical" evidence="1">
    <location>
        <begin position="157"/>
        <end position="177"/>
    </location>
</feature>
<protein>
    <submittedName>
        <fullName evidence="3">GGDEF domain-containing protein</fullName>
    </submittedName>
</protein>
<sequence length="394" mass="43997">MPLFDRPTLYLLVVMLAAMSAVLLVTVWRINPKMPGLAWWAGAASLGGLGLGLLTLSRYELPNPGLTTLLRGSLLFTASLMLLEGALCFMLRSSQQRWRIGLLVLPVFMALSWLTLDEPITLQVFQDSTYALLLLGCAIAMLRPGRPDERLVNTISAFFMLGMAAVLAMRAGISAQIKLPSTLALHPIHDLVCLALMLFLMGWTYCVHMGCYLRSQRAARDLQREESITTLPGPHYLEEVLRQEIARSQRTGLRFSYLLIDIDELRRANGLRASSMDTDVLRAFGMRLRQFARDADFACHLGEDKFVILLHHTPSQDHLRGAISRLRQNLLTPLQLKQASAQLEVNIGMAMWPVDGLDQSALASIAMQRMQAEKFSMFKPSLESRSERESVASV</sequence>
<feature type="transmembrane region" description="Helical" evidence="1">
    <location>
        <begin position="98"/>
        <end position="116"/>
    </location>
</feature>
<evidence type="ECO:0000259" key="2">
    <source>
        <dbReference type="PROSITE" id="PS50887"/>
    </source>
</evidence>
<dbReference type="RefSeq" id="WP_273926386.1">
    <property type="nucleotide sequence ID" value="NZ_JAQSIO010000003.1"/>
</dbReference>
<dbReference type="InterPro" id="IPR029787">
    <property type="entry name" value="Nucleotide_cyclase"/>
</dbReference>
<proteinExistence type="predicted"/>
<reference evidence="3 4" key="1">
    <citation type="submission" date="2023-02" db="EMBL/GenBank/DDBJ databases">
        <title>Bacterial whole genome sequence for Curvibacter sp. HBC28.</title>
        <authorList>
            <person name="Le V."/>
            <person name="Ko S.-R."/>
            <person name="Ahn C.-Y."/>
            <person name="Oh H.-M."/>
        </authorList>
    </citation>
    <scope>NUCLEOTIDE SEQUENCE [LARGE SCALE GENOMIC DNA]</scope>
    <source>
        <strain evidence="3 4">HBC28</strain>
    </source>
</reference>
<feature type="transmembrane region" description="Helical" evidence="1">
    <location>
        <begin position="12"/>
        <end position="30"/>
    </location>
</feature>
<gene>
    <name evidence="3" type="ORF">PSQ39_08735</name>
</gene>
<dbReference type="CDD" id="cd01949">
    <property type="entry name" value="GGDEF"/>
    <property type="match status" value="1"/>
</dbReference>
<keyword evidence="4" id="KW-1185">Reference proteome</keyword>